<dbReference type="SUPFAM" id="SSF55874">
    <property type="entry name" value="ATPase domain of HSP90 chaperone/DNA topoisomerase II/histidine kinase"/>
    <property type="match status" value="1"/>
</dbReference>
<dbReference type="GO" id="GO:0046983">
    <property type="term" value="F:protein dimerization activity"/>
    <property type="evidence" value="ECO:0007669"/>
    <property type="project" value="InterPro"/>
</dbReference>
<dbReference type="PANTHER" id="PTHR24421:SF58">
    <property type="entry name" value="SIGNAL TRANSDUCTION HISTIDINE-PROTEIN KINASE_PHOSPHATASE UHPB"/>
    <property type="match status" value="1"/>
</dbReference>
<dbReference type="Pfam" id="PF13426">
    <property type="entry name" value="PAS_9"/>
    <property type="match status" value="1"/>
</dbReference>
<feature type="domain" description="PAS" evidence="6">
    <location>
        <begin position="312"/>
        <end position="349"/>
    </location>
</feature>
<proteinExistence type="predicted"/>
<dbReference type="InterPro" id="IPR013656">
    <property type="entry name" value="PAS_4"/>
</dbReference>
<dbReference type="SMART" id="SM00091">
    <property type="entry name" value="PAS"/>
    <property type="match status" value="3"/>
</dbReference>
<dbReference type="InterPro" id="IPR003594">
    <property type="entry name" value="HATPase_dom"/>
</dbReference>
<feature type="domain" description="PAS" evidence="6">
    <location>
        <begin position="21"/>
        <end position="64"/>
    </location>
</feature>
<dbReference type="InterPro" id="IPR000014">
    <property type="entry name" value="PAS"/>
</dbReference>
<name>A0A971M1F3_9BACT</name>
<sequence length="675" mass="76611">MASHESSVADYRAIEAALRESEERCRALLKQSSDGIYVFDPQTARIIDANDQFLAMLGYERGEIRTLPVHSIVMLDKGVPSKPVLRMSQDHARMLGPSRYQCKDGSAIDVVISAALITHRNTPVVMVSVRNITEQKRIEEELQLQAAHLREQTELLEIADDAIVVLDMEGRIVFWNHGAEDKYGWTKEEAIGKVAYKVLHTSFPGSVKEIKEKLDEEGRWEGELTQKKRSGEEIVMASRWALRRDRQGKPIAIMEINNDITERKRAEAALQKAKEDLELRVTERTAELQNANERLLVELNRRKRAEEVLRAGAERYRNLFENSPLGIYRMSPDGRILMANPTMVRILGYGSFGEMVAAISGKDDHQHPSLRKKMEKKLEREGRVRGFETKWKCRDKSVVFVRENAKVIRATDGTFLYYEGTVEDITEQKKAEEKIHSYEEQLRSLASELSLAEEKERRRIATMLHDHIGQILAISKIKLGALLQYAATAGVLEQVREIREHVEQAIQYTRSLTFELSPPILYDLGLESALEWLTEQTKEQHGIRCEFETDGKAAPVSDEIRIFLFTAVRELLMNVAKHGQAKFAKVTMRRVKDNMVIHVADDGIGFVASKMSSNLDGSKGFGLFSIRERLRHLGGQMEVRAARGRGTRVVLVAPLAVGARQTGRTRDGHQDYSGR</sequence>
<evidence type="ECO:0000259" key="5">
    <source>
        <dbReference type="PROSITE" id="PS50109"/>
    </source>
</evidence>
<evidence type="ECO:0000256" key="4">
    <source>
        <dbReference type="SAM" id="Coils"/>
    </source>
</evidence>
<feature type="domain" description="PAC" evidence="7">
    <location>
        <begin position="385"/>
        <end position="437"/>
    </location>
</feature>
<dbReference type="PROSITE" id="PS50112">
    <property type="entry name" value="PAS"/>
    <property type="match status" value="3"/>
</dbReference>
<evidence type="ECO:0000313" key="8">
    <source>
        <dbReference type="EMBL" id="NLW34090.1"/>
    </source>
</evidence>
<evidence type="ECO:0000256" key="1">
    <source>
        <dbReference type="ARBA" id="ARBA00022679"/>
    </source>
</evidence>
<dbReference type="PROSITE" id="PS50113">
    <property type="entry name" value="PAC"/>
    <property type="match status" value="2"/>
</dbReference>
<dbReference type="Pfam" id="PF02518">
    <property type="entry name" value="HATPase_c"/>
    <property type="match status" value="1"/>
</dbReference>
<keyword evidence="1" id="KW-0808">Transferase</keyword>
<evidence type="ECO:0000256" key="2">
    <source>
        <dbReference type="ARBA" id="ARBA00022777"/>
    </source>
</evidence>
<dbReference type="NCBIfam" id="TIGR00229">
    <property type="entry name" value="sensory_box"/>
    <property type="match status" value="3"/>
</dbReference>
<evidence type="ECO:0000259" key="6">
    <source>
        <dbReference type="PROSITE" id="PS50112"/>
    </source>
</evidence>
<dbReference type="CDD" id="cd00130">
    <property type="entry name" value="PAS"/>
    <property type="match status" value="3"/>
</dbReference>
<gene>
    <name evidence="8" type="ORF">GXY80_01210</name>
</gene>
<keyword evidence="3" id="KW-0902">Two-component regulatory system</keyword>
<dbReference type="InterPro" id="IPR013767">
    <property type="entry name" value="PAS_fold"/>
</dbReference>
<keyword evidence="2" id="KW-0418">Kinase</keyword>
<dbReference type="Pfam" id="PF07730">
    <property type="entry name" value="HisKA_3"/>
    <property type="match status" value="1"/>
</dbReference>
<dbReference type="Gene3D" id="3.30.565.10">
    <property type="entry name" value="Histidine kinase-like ATPase, C-terminal domain"/>
    <property type="match status" value="1"/>
</dbReference>
<dbReference type="SUPFAM" id="SSF55785">
    <property type="entry name" value="PYP-like sensor domain (PAS domain)"/>
    <property type="match status" value="3"/>
</dbReference>
<dbReference type="Gene3D" id="3.30.450.20">
    <property type="entry name" value="PAS domain"/>
    <property type="match status" value="3"/>
</dbReference>
<dbReference type="SMART" id="SM00086">
    <property type="entry name" value="PAC"/>
    <property type="match status" value="3"/>
</dbReference>
<dbReference type="EMBL" id="JAAYEE010000020">
    <property type="protein sequence ID" value="NLW34090.1"/>
    <property type="molecule type" value="Genomic_DNA"/>
</dbReference>
<evidence type="ECO:0000256" key="3">
    <source>
        <dbReference type="ARBA" id="ARBA00023012"/>
    </source>
</evidence>
<feature type="coiled-coil region" evidence="4">
    <location>
        <begin position="428"/>
        <end position="455"/>
    </location>
</feature>
<dbReference type="PROSITE" id="PS50109">
    <property type="entry name" value="HIS_KIN"/>
    <property type="match status" value="1"/>
</dbReference>
<dbReference type="InterPro" id="IPR011712">
    <property type="entry name" value="Sig_transdc_His_kin_sub3_dim/P"/>
</dbReference>
<reference evidence="8" key="1">
    <citation type="journal article" date="2020" name="Biotechnol. Biofuels">
        <title>New insights from the biogas microbiome by comprehensive genome-resolved metagenomics of nearly 1600 species originating from multiple anaerobic digesters.</title>
        <authorList>
            <person name="Campanaro S."/>
            <person name="Treu L."/>
            <person name="Rodriguez-R L.M."/>
            <person name="Kovalovszki A."/>
            <person name="Ziels R.M."/>
            <person name="Maus I."/>
            <person name="Zhu X."/>
            <person name="Kougias P.G."/>
            <person name="Basile A."/>
            <person name="Luo G."/>
            <person name="Schluter A."/>
            <person name="Konstantinidis K.T."/>
            <person name="Angelidaki I."/>
        </authorList>
    </citation>
    <scope>NUCLEOTIDE SEQUENCE</scope>
    <source>
        <strain evidence="8">AS06rmzACSIP_7</strain>
    </source>
</reference>
<accession>A0A971M1F3</accession>
<dbReference type="AlphaFoldDB" id="A0A971M1F3"/>
<dbReference type="InterPro" id="IPR001610">
    <property type="entry name" value="PAC"/>
</dbReference>
<organism evidence="8 9">
    <name type="scientific">Syntrophorhabdus aromaticivorans</name>
    <dbReference type="NCBI Taxonomy" id="328301"/>
    <lineage>
        <taxon>Bacteria</taxon>
        <taxon>Pseudomonadati</taxon>
        <taxon>Thermodesulfobacteriota</taxon>
        <taxon>Syntrophorhabdia</taxon>
        <taxon>Syntrophorhabdales</taxon>
        <taxon>Syntrophorhabdaceae</taxon>
        <taxon>Syntrophorhabdus</taxon>
    </lineage>
</organism>
<feature type="coiled-coil region" evidence="4">
    <location>
        <begin position="256"/>
        <end position="308"/>
    </location>
</feature>
<reference evidence="8" key="2">
    <citation type="submission" date="2020-01" db="EMBL/GenBank/DDBJ databases">
        <authorList>
            <person name="Campanaro S."/>
        </authorList>
    </citation>
    <scope>NUCLEOTIDE SEQUENCE</scope>
    <source>
        <strain evidence="8">AS06rmzACSIP_7</strain>
    </source>
</reference>
<dbReference type="InterPro" id="IPR050482">
    <property type="entry name" value="Sensor_HK_TwoCompSys"/>
</dbReference>
<dbReference type="CDD" id="cd16917">
    <property type="entry name" value="HATPase_UhpB-NarQ-NarX-like"/>
    <property type="match status" value="1"/>
</dbReference>
<dbReference type="InterPro" id="IPR036890">
    <property type="entry name" value="HATPase_C_sf"/>
</dbReference>
<feature type="coiled-coil region" evidence="4">
    <location>
        <begin position="132"/>
        <end position="159"/>
    </location>
</feature>
<feature type="domain" description="PAS" evidence="6">
    <location>
        <begin position="148"/>
        <end position="216"/>
    </location>
</feature>
<dbReference type="GO" id="GO:0016020">
    <property type="term" value="C:membrane"/>
    <property type="evidence" value="ECO:0007669"/>
    <property type="project" value="InterPro"/>
</dbReference>
<dbReference type="Proteomes" id="UP000777265">
    <property type="component" value="Unassembled WGS sequence"/>
</dbReference>
<evidence type="ECO:0000259" key="7">
    <source>
        <dbReference type="PROSITE" id="PS50113"/>
    </source>
</evidence>
<evidence type="ECO:0000313" key="9">
    <source>
        <dbReference type="Proteomes" id="UP000777265"/>
    </source>
</evidence>
<dbReference type="InterPro" id="IPR035965">
    <property type="entry name" value="PAS-like_dom_sf"/>
</dbReference>
<dbReference type="Pfam" id="PF08448">
    <property type="entry name" value="PAS_4"/>
    <property type="match status" value="1"/>
</dbReference>
<dbReference type="GO" id="GO:0000155">
    <property type="term" value="F:phosphorelay sensor kinase activity"/>
    <property type="evidence" value="ECO:0007669"/>
    <property type="project" value="InterPro"/>
</dbReference>
<dbReference type="InterPro" id="IPR005467">
    <property type="entry name" value="His_kinase_dom"/>
</dbReference>
<dbReference type="GO" id="GO:0006355">
    <property type="term" value="P:regulation of DNA-templated transcription"/>
    <property type="evidence" value="ECO:0007669"/>
    <property type="project" value="InterPro"/>
</dbReference>
<protein>
    <submittedName>
        <fullName evidence="8">PAS domain S-box protein</fullName>
    </submittedName>
</protein>
<feature type="domain" description="Histidine kinase" evidence="5">
    <location>
        <begin position="564"/>
        <end position="657"/>
    </location>
</feature>
<feature type="domain" description="PAC" evidence="7">
    <location>
        <begin position="218"/>
        <end position="272"/>
    </location>
</feature>
<keyword evidence="4" id="KW-0175">Coiled coil</keyword>
<dbReference type="Gene3D" id="1.20.5.1930">
    <property type="match status" value="1"/>
</dbReference>
<dbReference type="SMART" id="SM00387">
    <property type="entry name" value="HATPase_c"/>
    <property type="match status" value="1"/>
</dbReference>
<comment type="caution">
    <text evidence="8">The sequence shown here is derived from an EMBL/GenBank/DDBJ whole genome shotgun (WGS) entry which is preliminary data.</text>
</comment>
<dbReference type="InterPro" id="IPR000700">
    <property type="entry name" value="PAS-assoc_C"/>
</dbReference>
<dbReference type="Pfam" id="PF00989">
    <property type="entry name" value="PAS"/>
    <property type="match status" value="1"/>
</dbReference>
<dbReference type="PANTHER" id="PTHR24421">
    <property type="entry name" value="NITRATE/NITRITE SENSOR PROTEIN NARX-RELATED"/>
    <property type="match status" value="1"/>
</dbReference>